<evidence type="ECO:0000259" key="1">
    <source>
        <dbReference type="SMART" id="SM00477"/>
    </source>
</evidence>
<dbReference type="GO" id="GO:0003676">
    <property type="term" value="F:nucleic acid binding"/>
    <property type="evidence" value="ECO:0007669"/>
    <property type="project" value="InterPro"/>
</dbReference>
<accession>A0A9Y4NM19</accession>
<protein>
    <submittedName>
        <fullName evidence="4">Uncharacterized protein LOC103371990</fullName>
    </submittedName>
</protein>
<dbReference type="PANTHER" id="PTHR21472:SF15">
    <property type="entry name" value="ENDONUCLEASE DOMAIN-CONTAINING 1 PROTEIN-RELATED"/>
    <property type="match status" value="1"/>
</dbReference>
<feature type="domain" description="ENPP1-3/EXOG-like endonuclease/phosphodiesterase" evidence="1">
    <location>
        <begin position="113"/>
        <end position="302"/>
    </location>
</feature>
<reference evidence="4" key="1">
    <citation type="submission" date="2025-08" db="UniProtKB">
        <authorList>
            <consortium name="RefSeq"/>
        </authorList>
    </citation>
    <scope>IDENTIFICATION</scope>
</reference>
<dbReference type="Gene3D" id="3.40.570.10">
    <property type="entry name" value="Extracellular Endonuclease, subunit A"/>
    <property type="match status" value="1"/>
</dbReference>
<dbReference type="Pfam" id="PF01223">
    <property type="entry name" value="Endonuclease_NS"/>
    <property type="match status" value="1"/>
</dbReference>
<keyword evidence="3" id="KW-1185">Reference proteome</keyword>
<dbReference type="GO" id="GO:0046872">
    <property type="term" value="F:metal ion binding"/>
    <property type="evidence" value="ECO:0007669"/>
    <property type="project" value="InterPro"/>
</dbReference>
<dbReference type="InterPro" id="IPR001604">
    <property type="entry name" value="Endo_G_ENPP1-like_dom"/>
</dbReference>
<evidence type="ECO:0000313" key="3">
    <source>
        <dbReference type="Proteomes" id="UP000694891"/>
    </source>
</evidence>
<proteinExistence type="predicted"/>
<organism evidence="3 4">
    <name type="scientific">Stegastes partitus</name>
    <name type="common">bicolor damselfish</name>
    <dbReference type="NCBI Taxonomy" id="144197"/>
    <lineage>
        <taxon>Eukaryota</taxon>
        <taxon>Metazoa</taxon>
        <taxon>Chordata</taxon>
        <taxon>Craniata</taxon>
        <taxon>Vertebrata</taxon>
        <taxon>Euteleostomi</taxon>
        <taxon>Actinopterygii</taxon>
        <taxon>Neopterygii</taxon>
        <taxon>Teleostei</taxon>
        <taxon>Neoteleostei</taxon>
        <taxon>Acanthomorphata</taxon>
        <taxon>Ovalentaria</taxon>
        <taxon>Pomacentridae</taxon>
        <taxon>Stegastes</taxon>
    </lineage>
</organism>
<dbReference type="InterPro" id="IPR039015">
    <property type="entry name" value="ENDOD1"/>
</dbReference>
<dbReference type="InterPro" id="IPR044925">
    <property type="entry name" value="His-Me_finger_sf"/>
</dbReference>
<gene>
    <name evidence="4" type="primary">LOC103371990</name>
</gene>
<evidence type="ECO:0000313" key="4">
    <source>
        <dbReference type="RefSeq" id="XP_008299718.1"/>
    </source>
</evidence>
<dbReference type="InterPro" id="IPR020821">
    <property type="entry name" value="ENPP1-3/EXOG-like_nuc-like"/>
</dbReference>
<dbReference type="Proteomes" id="UP000694891">
    <property type="component" value="Unplaced"/>
</dbReference>
<dbReference type="RefSeq" id="XP_008299718.1">
    <property type="nucleotide sequence ID" value="XM_008301496.1"/>
</dbReference>
<dbReference type="GeneID" id="103371990"/>
<dbReference type="GO" id="GO:0016787">
    <property type="term" value="F:hydrolase activity"/>
    <property type="evidence" value="ECO:0007669"/>
    <property type="project" value="InterPro"/>
</dbReference>
<evidence type="ECO:0000259" key="2">
    <source>
        <dbReference type="SMART" id="SM00892"/>
    </source>
</evidence>
<sequence>MENGSVMERAVFNRAVERMNSGGDEQSDCGVQEPLKVEMKIQKRVTATSVRMWRFLLVAAFIVPTATELVDSVSDCAEFLLNKRPPQIPGILEGGTIQNQNRYKVICQTFMDQRRFLTLYDIKKRIPVFSAYKYKGEQDKGRPKTPWRTEPQLEERNDNMRDDQYINQASNADYKTDNKQRYNRGHLFPVSHAFNTDDKKSTFTLTNIVPQAVTFNGGSWEKMESCTKCALQEYCHINNGDPEGFVVTGARPSESNTLNNRVNIPSMLWTAFCCRIRNTNRWLASAHWGDNIAEYGSKYLQTKSLAQLHQELSSVGSAFEAFPGKECPLHTNVAEFHTEDGKQCQCHR</sequence>
<dbReference type="InterPro" id="IPR044929">
    <property type="entry name" value="DNA/RNA_non-sp_Endonuclease_sf"/>
</dbReference>
<name>A0A9Y4NM19_9TELE</name>
<feature type="domain" description="DNA/RNA non-specific endonuclease/pyrophosphatase/phosphodiesterase" evidence="2">
    <location>
        <begin position="112"/>
        <end position="336"/>
    </location>
</feature>
<dbReference type="PANTHER" id="PTHR21472">
    <property type="entry name" value="ENDONUCLEASE DOMAIN-CONTAINING 1 PROTEIN ENDOD1"/>
    <property type="match status" value="1"/>
</dbReference>
<dbReference type="SMART" id="SM00892">
    <property type="entry name" value="Endonuclease_NS"/>
    <property type="match status" value="1"/>
</dbReference>
<dbReference type="SUPFAM" id="SSF54060">
    <property type="entry name" value="His-Me finger endonucleases"/>
    <property type="match status" value="1"/>
</dbReference>
<dbReference type="SMART" id="SM00477">
    <property type="entry name" value="NUC"/>
    <property type="match status" value="1"/>
</dbReference>
<dbReference type="AlphaFoldDB" id="A0A9Y4NM19"/>